<dbReference type="InterPro" id="IPR028098">
    <property type="entry name" value="Glyco_trans_4-like_N"/>
</dbReference>
<accession>A0A1F6EJP1</accession>
<dbReference type="Pfam" id="PF00534">
    <property type="entry name" value="Glycos_transf_1"/>
    <property type="match status" value="1"/>
</dbReference>
<protein>
    <recommendedName>
        <fullName evidence="6">Glycosyl transferase family 1 domain-containing protein</fullName>
    </recommendedName>
</protein>
<comment type="caution">
    <text evidence="4">The sequence shown here is derived from an EMBL/GenBank/DDBJ whole genome shotgun (WGS) entry which is preliminary data.</text>
</comment>
<dbReference type="InterPro" id="IPR001296">
    <property type="entry name" value="Glyco_trans_1"/>
</dbReference>
<dbReference type="Pfam" id="PF13439">
    <property type="entry name" value="Glyco_transf_4"/>
    <property type="match status" value="1"/>
</dbReference>
<dbReference type="Proteomes" id="UP000178427">
    <property type="component" value="Unassembled WGS sequence"/>
</dbReference>
<reference evidence="4 5" key="1">
    <citation type="journal article" date="2016" name="Nat. Commun.">
        <title>Thousands of microbial genomes shed light on interconnected biogeochemical processes in an aquifer system.</title>
        <authorList>
            <person name="Anantharaman K."/>
            <person name="Brown C.T."/>
            <person name="Hug L.A."/>
            <person name="Sharon I."/>
            <person name="Castelle C.J."/>
            <person name="Probst A.J."/>
            <person name="Thomas B.C."/>
            <person name="Singh A."/>
            <person name="Wilkins M.J."/>
            <person name="Karaoz U."/>
            <person name="Brodie E.L."/>
            <person name="Williams K.H."/>
            <person name="Hubbard S.S."/>
            <person name="Banfield J.F."/>
        </authorList>
    </citation>
    <scope>NUCLEOTIDE SEQUENCE [LARGE SCALE GENOMIC DNA]</scope>
</reference>
<evidence type="ECO:0000259" key="3">
    <source>
        <dbReference type="Pfam" id="PF13439"/>
    </source>
</evidence>
<dbReference type="PANTHER" id="PTHR46401:SF2">
    <property type="entry name" value="GLYCOSYLTRANSFERASE WBBK-RELATED"/>
    <property type="match status" value="1"/>
</dbReference>
<dbReference type="Gene3D" id="3.40.50.2000">
    <property type="entry name" value="Glycogen Phosphorylase B"/>
    <property type="match status" value="2"/>
</dbReference>
<feature type="domain" description="Glycosyltransferase subfamily 4-like N-terminal" evidence="3">
    <location>
        <begin position="22"/>
        <end position="177"/>
    </location>
</feature>
<proteinExistence type="predicted"/>
<evidence type="ECO:0000256" key="1">
    <source>
        <dbReference type="ARBA" id="ARBA00022679"/>
    </source>
</evidence>
<dbReference type="FunFam" id="3.40.50.2000:FF:000119">
    <property type="entry name" value="Glycosyl transferase group 1"/>
    <property type="match status" value="1"/>
</dbReference>
<dbReference type="SUPFAM" id="SSF53756">
    <property type="entry name" value="UDP-Glycosyltransferase/glycogen phosphorylase"/>
    <property type="match status" value="1"/>
</dbReference>
<dbReference type="GO" id="GO:0009103">
    <property type="term" value="P:lipopolysaccharide biosynthetic process"/>
    <property type="evidence" value="ECO:0007669"/>
    <property type="project" value="TreeGrafter"/>
</dbReference>
<keyword evidence="1" id="KW-0808">Transferase</keyword>
<feature type="domain" description="Glycosyl transferase family 1" evidence="2">
    <location>
        <begin position="202"/>
        <end position="355"/>
    </location>
</feature>
<dbReference type="CDD" id="cd03809">
    <property type="entry name" value="GT4_MtfB-like"/>
    <property type="match status" value="1"/>
</dbReference>
<evidence type="ECO:0000259" key="2">
    <source>
        <dbReference type="Pfam" id="PF00534"/>
    </source>
</evidence>
<evidence type="ECO:0000313" key="4">
    <source>
        <dbReference type="EMBL" id="OGG73870.1"/>
    </source>
</evidence>
<dbReference type="STRING" id="1798513.A3A40_02565"/>
<dbReference type="AlphaFoldDB" id="A0A1F6EJP1"/>
<name>A0A1F6EJP1_9BACT</name>
<sequence>MKNGRIKVALMSHPMDNRAGKGTALYTRKLIEELLKNERLEITLVHYDAVPDKLYKKAREIVIPQIPHLPFGTRFVRTLLFFWKYRKEKFDIIHWFQPRLYPFFWLAPARFSVVTAHGGADVTAPGQFPLSRHIYNFIMRYFHPWIAGVIGDSEFGRNEIIEAYGIPPEKVHTIYLGGSEDFKALDKTVAQRIIFERYKIRAPFILDVSRLEPHKNVDTLIRAYESLRRESSITPALIIVGAKRFGAEKTLALATASLYAKDIIFLHFVEQQDLNALYSAADVFVFPSLNEGFGLPIVEAFASGTPVVTSNVTAMPEIAGDAAITVYPTDTKALAGAMARVLSDASLRETLIQKGLNRAKTFTWAETANKTLELYQAILSRKD</sequence>
<organism evidence="4 5">
    <name type="scientific">Candidatus Kaiserbacteria bacterium RIFCSPLOWO2_01_FULL_54_20</name>
    <dbReference type="NCBI Taxonomy" id="1798513"/>
    <lineage>
        <taxon>Bacteria</taxon>
        <taxon>Candidatus Kaiseribacteriota</taxon>
    </lineage>
</organism>
<evidence type="ECO:0000313" key="5">
    <source>
        <dbReference type="Proteomes" id="UP000178427"/>
    </source>
</evidence>
<dbReference type="PANTHER" id="PTHR46401">
    <property type="entry name" value="GLYCOSYLTRANSFERASE WBBK-RELATED"/>
    <property type="match status" value="1"/>
</dbReference>
<gene>
    <name evidence="4" type="ORF">A3A40_02565</name>
</gene>
<dbReference type="EMBL" id="MFMA01000027">
    <property type="protein sequence ID" value="OGG73870.1"/>
    <property type="molecule type" value="Genomic_DNA"/>
</dbReference>
<evidence type="ECO:0008006" key="6">
    <source>
        <dbReference type="Google" id="ProtNLM"/>
    </source>
</evidence>
<dbReference type="GO" id="GO:0016757">
    <property type="term" value="F:glycosyltransferase activity"/>
    <property type="evidence" value="ECO:0007669"/>
    <property type="project" value="InterPro"/>
</dbReference>